<accession>A0A2T8I4C7</accession>
<dbReference type="Gramene" id="PVH32524">
    <property type="protein sequence ID" value="PVH32524"/>
    <property type="gene ID" value="PAHAL_9G419300"/>
</dbReference>
<dbReference type="Proteomes" id="UP000243499">
    <property type="component" value="Chromosome 9"/>
</dbReference>
<protein>
    <submittedName>
        <fullName evidence="1">Uncharacterized protein</fullName>
    </submittedName>
</protein>
<dbReference type="EMBL" id="CM008054">
    <property type="protein sequence ID" value="PVH32524.1"/>
    <property type="molecule type" value="Genomic_DNA"/>
</dbReference>
<reference evidence="1" key="1">
    <citation type="submission" date="2018-04" db="EMBL/GenBank/DDBJ databases">
        <title>WGS assembly of Panicum hallii.</title>
        <authorList>
            <person name="Lovell J."/>
            <person name="Jenkins J."/>
            <person name="Lowry D."/>
            <person name="Mamidi S."/>
            <person name="Sreedasyam A."/>
            <person name="Weng X."/>
            <person name="Barry K."/>
            <person name="Bonette J."/>
            <person name="Campitelli B."/>
            <person name="Daum C."/>
            <person name="Gordon S."/>
            <person name="Gould B."/>
            <person name="Lipzen A."/>
            <person name="Macqueen A."/>
            <person name="Palacio-Mejia J."/>
            <person name="Plott C."/>
            <person name="Shakirov E."/>
            <person name="Shu S."/>
            <person name="Yoshinaga Y."/>
            <person name="Zane M."/>
            <person name="Rokhsar D."/>
            <person name="Grimwood J."/>
            <person name="Schmutz J."/>
            <person name="Juenger T."/>
        </authorList>
    </citation>
    <scope>NUCLEOTIDE SEQUENCE [LARGE SCALE GENOMIC DNA]</scope>
    <source>
        <strain evidence="1">FIL2</strain>
    </source>
</reference>
<gene>
    <name evidence="1" type="ORF">PAHAL_9G419300</name>
</gene>
<sequence length="58" mass="6565">MVTILWIWKRKKIRTTSASGTSVSTCCSVRDVLKYSMSHIVRGQTAAMLSTIVHIYFT</sequence>
<name>A0A2T8I4C7_9POAL</name>
<dbReference type="AlphaFoldDB" id="A0A2T8I4C7"/>
<evidence type="ECO:0000313" key="1">
    <source>
        <dbReference type="EMBL" id="PVH32524.1"/>
    </source>
</evidence>
<organism evidence="1">
    <name type="scientific">Panicum hallii</name>
    <dbReference type="NCBI Taxonomy" id="206008"/>
    <lineage>
        <taxon>Eukaryota</taxon>
        <taxon>Viridiplantae</taxon>
        <taxon>Streptophyta</taxon>
        <taxon>Embryophyta</taxon>
        <taxon>Tracheophyta</taxon>
        <taxon>Spermatophyta</taxon>
        <taxon>Magnoliopsida</taxon>
        <taxon>Liliopsida</taxon>
        <taxon>Poales</taxon>
        <taxon>Poaceae</taxon>
        <taxon>PACMAD clade</taxon>
        <taxon>Panicoideae</taxon>
        <taxon>Panicodae</taxon>
        <taxon>Paniceae</taxon>
        <taxon>Panicinae</taxon>
        <taxon>Panicum</taxon>
        <taxon>Panicum sect. Panicum</taxon>
    </lineage>
</organism>
<proteinExistence type="predicted"/>